<comment type="caution">
    <text evidence="1">The sequence shown here is derived from an EMBL/GenBank/DDBJ whole genome shotgun (WGS) entry which is preliminary data.</text>
</comment>
<dbReference type="EMBL" id="JBCGBO010000005">
    <property type="protein sequence ID" value="KAK9201801.1"/>
    <property type="molecule type" value="Genomic_DNA"/>
</dbReference>
<keyword evidence="2" id="KW-1185">Reference proteome</keyword>
<evidence type="ECO:0000313" key="1">
    <source>
        <dbReference type="EMBL" id="KAK9201801.1"/>
    </source>
</evidence>
<dbReference type="Proteomes" id="UP001428341">
    <property type="component" value="Unassembled WGS sequence"/>
</dbReference>
<accession>A0AAP0QNE2</accession>
<proteinExistence type="predicted"/>
<organism evidence="1 2">
    <name type="scientific">Citrus x changshan-huyou</name>
    <dbReference type="NCBI Taxonomy" id="2935761"/>
    <lineage>
        <taxon>Eukaryota</taxon>
        <taxon>Viridiplantae</taxon>
        <taxon>Streptophyta</taxon>
        <taxon>Embryophyta</taxon>
        <taxon>Tracheophyta</taxon>
        <taxon>Spermatophyta</taxon>
        <taxon>Magnoliopsida</taxon>
        <taxon>eudicotyledons</taxon>
        <taxon>Gunneridae</taxon>
        <taxon>Pentapetalae</taxon>
        <taxon>rosids</taxon>
        <taxon>malvids</taxon>
        <taxon>Sapindales</taxon>
        <taxon>Rutaceae</taxon>
        <taxon>Aurantioideae</taxon>
        <taxon>Citrus</taxon>
    </lineage>
</organism>
<gene>
    <name evidence="1" type="ORF">WN944_017009</name>
</gene>
<evidence type="ECO:0000313" key="2">
    <source>
        <dbReference type="Proteomes" id="UP001428341"/>
    </source>
</evidence>
<sequence length="59" mass="7078">MKIIETEPRELGAWDPTKLRKRRRIDPRTESRTLHARIAAYWGHRWYPPKSHQLSALSI</sequence>
<dbReference type="AlphaFoldDB" id="A0AAP0QNE2"/>
<reference evidence="1 2" key="1">
    <citation type="submission" date="2024-05" db="EMBL/GenBank/DDBJ databases">
        <title>Haplotype-resolved chromosome-level genome assembly of Huyou (Citrus changshanensis).</title>
        <authorList>
            <person name="Miao C."/>
            <person name="Chen W."/>
            <person name="Wu Y."/>
            <person name="Wang L."/>
            <person name="Zhao S."/>
            <person name="Grierson D."/>
            <person name="Xu C."/>
            <person name="Chen K."/>
        </authorList>
    </citation>
    <scope>NUCLEOTIDE SEQUENCE [LARGE SCALE GENOMIC DNA]</scope>
    <source>
        <strain evidence="1">01-14</strain>
        <tissue evidence="1">Leaf</tissue>
    </source>
</reference>
<protein>
    <submittedName>
        <fullName evidence="1">Uncharacterized protein</fullName>
    </submittedName>
</protein>
<name>A0AAP0QNE2_9ROSI</name>